<feature type="region of interest" description="Disordered" evidence="1">
    <location>
        <begin position="224"/>
        <end position="248"/>
    </location>
</feature>
<comment type="caution">
    <text evidence="2">The sequence shown here is derived from an EMBL/GenBank/DDBJ whole genome shotgun (WGS) entry which is preliminary data.</text>
</comment>
<feature type="non-terminal residue" evidence="2">
    <location>
        <position position="1"/>
    </location>
</feature>
<organism evidence="2 3">
    <name type="scientific">Streblomastix strix</name>
    <dbReference type="NCBI Taxonomy" id="222440"/>
    <lineage>
        <taxon>Eukaryota</taxon>
        <taxon>Metamonada</taxon>
        <taxon>Preaxostyla</taxon>
        <taxon>Oxymonadida</taxon>
        <taxon>Streblomastigidae</taxon>
        <taxon>Streblomastix</taxon>
    </lineage>
</organism>
<feature type="region of interest" description="Disordered" evidence="1">
    <location>
        <begin position="154"/>
        <end position="180"/>
    </location>
</feature>
<reference evidence="2 3" key="1">
    <citation type="submission" date="2019-03" db="EMBL/GenBank/DDBJ databases">
        <title>Single cell metagenomics reveals metabolic interactions within the superorganism composed of flagellate Streblomastix strix and complex community of Bacteroidetes bacteria on its surface.</title>
        <authorList>
            <person name="Treitli S.C."/>
            <person name="Kolisko M."/>
            <person name="Husnik F."/>
            <person name="Keeling P."/>
            <person name="Hampl V."/>
        </authorList>
    </citation>
    <scope>NUCLEOTIDE SEQUENCE [LARGE SCALE GENOMIC DNA]</scope>
    <source>
        <strain evidence="2">ST1C</strain>
    </source>
</reference>
<evidence type="ECO:0000256" key="1">
    <source>
        <dbReference type="SAM" id="MobiDB-lite"/>
    </source>
</evidence>
<feature type="compositionally biased region" description="Basic and acidic residues" evidence="1">
    <location>
        <begin position="224"/>
        <end position="242"/>
    </location>
</feature>
<dbReference type="InterPro" id="IPR016024">
    <property type="entry name" value="ARM-type_fold"/>
</dbReference>
<feature type="compositionally biased region" description="Basic and acidic residues" evidence="1">
    <location>
        <begin position="368"/>
        <end position="391"/>
    </location>
</feature>
<accession>A0A5J4V4W1</accession>
<feature type="non-terminal residue" evidence="2">
    <location>
        <position position="499"/>
    </location>
</feature>
<dbReference type="OrthoDB" id="7537227at2759"/>
<dbReference type="Proteomes" id="UP000324800">
    <property type="component" value="Unassembled WGS sequence"/>
</dbReference>
<proteinExistence type="predicted"/>
<protein>
    <submittedName>
        <fullName evidence="2">Uncharacterized protein</fullName>
    </submittedName>
</protein>
<evidence type="ECO:0000313" key="3">
    <source>
        <dbReference type="Proteomes" id="UP000324800"/>
    </source>
</evidence>
<evidence type="ECO:0000313" key="2">
    <source>
        <dbReference type="EMBL" id="KAA6377422.1"/>
    </source>
</evidence>
<dbReference type="SUPFAM" id="SSF48371">
    <property type="entry name" value="ARM repeat"/>
    <property type="match status" value="1"/>
</dbReference>
<dbReference type="EMBL" id="SNRW01009833">
    <property type="protein sequence ID" value="KAA6377422.1"/>
    <property type="molecule type" value="Genomic_DNA"/>
</dbReference>
<gene>
    <name evidence="2" type="ORF">EZS28_027051</name>
</gene>
<feature type="region of interest" description="Disordered" evidence="1">
    <location>
        <begin position="63"/>
        <end position="110"/>
    </location>
</feature>
<feature type="region of interest" description="Disordered" evidence="1">
    <location>
        <begin position="368"/>
        <end position="405"/>
    </location>
</feature>
<sequence>DKEKQMALLKQKNIELQEENDFYKGINNKQRQELEYEQKLRKDANVVISKVEKQYEQNIDQLKKDNQMLNEEKKKEQQMKDKLREGIQQKRDQLLEKDKETDQIEKEKEKEIERIIQEKKQEKDKLMQLKDKERQQREIEREELIEEKERILEQQQKEKKKQEKEFEKEKERMKQDFQNERQEIEKEIKYKEKELERQKEELKKEQNNAKEEVQKLKELQNRISNMEREKEIQQTKETKKDIQSQSSKQNFQPQELLIQPYVHLILIAAKYCDATHTLASQSLKLLSNQIKGINQNREIKKIVAQSKILSDLAYLVEFSPSTSESDQIFEVIDIIMKENKEATQQALENDQLCRAMILSIQLVGNEGQEKDKQKEIKREKEYRYGRDDKYHSQSPEPLQQKEQDQLYPSSLTYSQSQHSSFKRRDKLQTQTSITSLQQINNITRHHSSALARLSVNGTDEQRIKMVKWGIVPIYAAMLKHSNPLVVSDAVIAISNIVLA</sequence>
<name>A0A5J4V4W1_9EUKA</name>
<dbReference type="AlphaFoldDB" id="A0A5J4V4W1"/>